<evidence type="ECO:0000313" key="2">
    <source>
        <dbReference type="EMBL" id="MPN29352.1"/>
    </source>
</evidence>
<dbReference type="EMBL" id="VSSQ01079998">
    <property type="protein sequence ID" value="MPN29352.1"/>
    <property type="molecule type" value="Genomic_DNA"/>
</dbReference>
<feature type="domain" description="ABC transporter" evidence="1">
    <location>
        <begin position="1"/>
        <end position="90"/>
    </location>
</feature>
<comment type="caution">
    <text evidence="2">The sequence shown here is derived from an EMBL/GenBank/DDBJ whole genome shotgun (WGS) entry which is preliminary data.</text>
</comment>
<dbReference type="PANTHER" id="PTHR24221:SF654">
    <property type="entry name" value="ATP-BINDING CASSETTE SUB-FAMILY B MEMBER 6"/>
    <property type="match status" value="1"/>
</dbReference>
<dbReference type="SUPFAM" id="SSF52540">
    <property type="entry name" value="P-loop containing nucleoside triphosphate hydrolases"/>
    <property type="match status" value="1"/>
</dbReference>
<reference evidence="2" key="1">
    <citation type="submission" date="2019-08" db="EMBL/GenBank/DDBJ databases">
        <authorList>
            <person name="Kucharzyk K."/>
            <person name="Murdoch R.W."/>
            <person name="Higgins S."/>
            <person name="Loffler F."/>
        </authorList>
    </citation>
    <scope>NUCLEOTIDE SEQUENCE</scope>
</reference>
<keyword evidence="2" id="KW-0378">Hydrolase</keyword>
<dbReference type="Pfam" id="PF00005">
    <property type="entry name" value="ABC_tran"/>
    <property type="match status" value="1"/>
</dbReference>
<dbReference type="PROSITE" id="PS00211">
    <property type="entry name" value="ABC_TRANSPORTER_1"/>
    <property type="match status" value="1"/>
</dbReference>
<proteinExistence type="predicted"/>
<dbReference type="InterPro" id="IPR039421">
    <property type="entry name" value="Type_1_exporter"/>
</dbReference>
<dbReference type="Gene3D" id="3.40.50.300">
    <property type="entry name" value="P-loop containing nucleotide triphosphate hydrolases"/>
    <property type="match status" value="1"/>
</dbReference>
<keyword evidence="2" id="KW-0547">Nucleotide-binding</keyword>
<dbReference type="PANTHER" id="PTHR24221">
    <property type="entry name" value="ATP-BINDING CASSETTE SUB-FAMILY B"/>
    <property type="match status" value="1"/>
</dbReference>
<dbReference type="GO" id="GO:0016887">
    <property type="term" value="F:ATP hydrolysis activity"/>
    <property type="evidence" value="ECO:0007669"/>
    <property type="project" value="InterPro"/>
</dbReference>
<protein>
    <submittedName>
        <fullName evidence="2">Putative multidrug export ATP-binding/permease protein</fullName>
        <ecNumber evidence="2">3.6.3.-</ecNumber>
    </submittedName>
</protein>
<dbReference type="GO" id="GO:0034040">
    <property type="term" value="F:ATPase-coupled lipid transmembrane transporter activity"/>
    <property type="evidence" value="ECO:0007669"/>
    <property type="project" value="TreeGrafter"/>
</dbReference>
<sequence length="153" mass="16840">MVTQEAVLFNDTIAHNIAYGCPAATREEIMEAAKLANAHNFIVDGRHSAGYDTEVGEKGFRLSGGERQRVAIARAILRNPPILILDEATSALDTVTEKLVQEALTRVMANRTVFAIAHRLSTIRNANRILVLKEGRIAESGTHEELMKRSGIY</sequence>
<accession>A0A645GTR6</accession>
<keyword evidence="2" id="KW-0067">ATP-binding</keyword>
<dbReference type="EC" id="3.6.3.-" evidence="2"/>
<dbReference type="InterPro" id="IPR017871">
    <property type="entry name" value="ABC_transporter-like_CS"/>
</dbReference>
<name>A0A645GTR6_9ZZZZ</name>
<evidence type="ECO:0000259" key="1">
    <source>
        <dbReference type="Pfam" id="PF00005"/>
    </source>
</evidence>
<dbReference type="GO" id="GO:0005524">
    <property type="term" value="F:ATP binding"/>
    <property type="evidence" value="ECO:0007669"/>
    <property type="project" value="UniProtKB-KW"/>
</dbReference>
<dbReference type="AlphaFoldDB" id="A0A645GTR6"/>
<gene>
    <name evidence="2" type="ORF">SDC9_176805</name>
</gene>
<dbReference type="InterPro" id="IPR003439">
    <property type="entry name" value="ABC_transporter-like_ATP-bd"/>
</dbReference>
<organism evidence="2">
    <name type="scientific">bioreactor metagenome</name>
    <dbReference type="NCBI Taxonomy" id="1076179"/>
    <lineage>
        <taxon>unclassified sequences</taxon>
        <taxon>metagenomes</taxon>
        <taxon>ecological metagenomes</taxon>
    </lineage>
</organism>
<dbReference type="InterPro" id="IPR027417">
    <property type="entry name" value="P-loop_NTPase"/>
</dbReference>